<dbReference type="Pfam" id="PF13181">
    <property type="entry name" value="TPR_8"/>
    <property type="match status" value="1"/>
</dbReference>
<gene>
    <name evidence="5" type="ORF">BXY80_0556</name>
</gene>
<dbReference type="OrthoDB" id="9810596at2"/>
<evidence type="ECO:0000256" key="4">
    <source>
        <dbReference type="SAM" id="SignalP"/>
    </source>
</evidence>
<dbReference type="Pfam" id="PF00515">
    <property type="entry name" value="TPR_1"/>
    <property type="match status" value="1"/>
</dbReference>
<dbReference type="PROSITE" id="PS50005">
    <property type="entry name" value="TPR"/>
    <property type="match status" value="2"/>
</dbReference>
<proteinExistence type="predicted"/>
<dbReference type="InterPro" id="IPR011990">
    <property type="entry name" value="TPR-like_helical_dom_sf"/>
</dbReference>
<evidence type="ECO:0000313" key="6">
    <source>
        <dbReference type="Proteomes" id="UP000284892"/>
    </source>
</evidence>
<dbReference type="AlphaFoldDB" id="A0A420DW58"/>
<dbReference type="Proteomes" id="UP000284892">
    <property type="component" value="Unassembled WGS sequence"/>
</dbReference>
<dbReference type="PANTHER" id="PTHR44858">
    <property type="entry name" value="TETRATRICOPEPTIDE REPEAT PROTEIN 6"/>
    <property type="match status" value="1"/>
</dbReference>
<keyword evidence="2 3" id="KW-0802">TPR repeat</keyword>
<dbReference type="InterPro" id="IPR019734">
    <property type="entry name" value="TPR_rpt"/>
</dbReference>
<dbReference type="Gene3D" id="1.25.40.10">
    <property type="entry name" value="Tetratricopeptide repeat domain"/>
    <property type="match status" value="3"/>
</dbReference>
<dbReference type="RefSeq" id="WP_120199679.1">
    <property type="nucleotide sequence ID" value="NZ_RAQJ01000001.1"/>
</dbReference>
<dbReference type="InterPro" id="IPR050498">
    <property type="entry name" value="Ycf3"/>
</dbReference>
<feature type="repeat" description="TPR" evidence="3">
    <location>
        <begin position="287"/>
        <end position="320"/>
    </location>
</feature>
<keyword evidence="6" id="KW-1185">Reference proteome</keyword>
<name>A0A420DW58_9FLAO</name>
<dbReference type="Pfam" id="PF14559">
    <property type="entry name" value="TPR_19"/>
    <property type="match status" value="1"/>
</dbReference>
<evidence type="ECO:0000256" key="1">
    <source>
        <dbReference type="ARBA" id="ARBA00022737"/>
    </source>
</evidence>
<evidence type="ECO:0000313" key="5">
    <source>
        <dbReference type="EMBL" id="RKE98468.1"/>
    </source>
</evidence>
<organism evidence="5 6">
    <name type="scientific">Ichthyenterobacterium magnum</name>
    <dbReference type="NCBI Taxonomy" id="1230530"/>
    <lineage>
        <taxon>Bacteria</taxon>
        <taxon>Pseudomonadati</taxon>
        <taxon>Bacteroidota</taxon>
        <taxon>Flavobacteriia</taxon>
        <taxon>Flavobacteriales</taxon>
        <taxon>Flavobacteriaceae</taxon>
        <taxon>Ichthyenterobacterium</taxon>
    </lineage>
</organism>
<keyword evidence="4" id="KW-0732">Signal</keyword>
<dbReference type="EMBL" id="RAQJ01000001">
    <property type="protein sequence ID" value="RKE98468.1"/>
    <property type="molecule type" value="Genomic_DNA"/>
</dbReference>
<evidence type="ECO:0000256" key="2">
    <source>
        <dbReference type="ARBA" id="ARBA00022803"/>
    </source>
</evidence>
<accession>A0A420DW58</accession>
<protein>
    <submittedName>
        <fullName evidence="5">Tetratricopeptide repeat protein</fullName>
    </submittedName>
</protein>
<feature type="chain" id="PRO_5019000835" evidence="4">
    <location>
        <begin position="21"/>
        <end position="377"/>
    </location>
</feature>
<feature type="repeat" description="TPR" evidence="3">
    <location>
        <begin position="49"/>
        <end position="82"/>
    </location>
</feature>
<dbReference type="PANTHER" id="PTHR44858:SF1">
    <property type="entry name" value="UDP-N-ACETYLGLUCOSAMINE--PEPTIDE N-ACETYLGLUCOSAMINYLTRANSFERASE SPINDLY-RELATED"/>
    <property type="match status" value="1"/>
</dbReference>
<feature type="signal peptide" evidence="4">
    <location>
        <begin position="1"/>
        <end position="20"/>
    </location>
</feature>
<dbReference type="SUPFAM" id="SSF48452">
    <property type="entry name" value="TPR-like"/>
    <property type="match status" value="2"/>
</dbReference>
<keyword evidence="1" id="KW-0677">Repeat</keyword>
<reference evidence="5 6" key="1">
    <citation type="submission" date="2018-09" db="EMBL/GenBank/DDBJ databases">
        <title>Genomic Encyclopedia of Archaeal and Bacterial Type Strains, Phase II (KMG-II): from individual species to whole genera.</title>
        <authorList>
            <person name="Goeker M."/>
        </authorList>
    </citation>
    <scope>NUCLEOTIDE SEQUENCE [LARGE SCALE GENOMIC DNA]</scope>
    <source>
        <strain evidence="5 6">DSM 26283</strain>
    </source>
</reference>
<dbReference type="SMART" id="SM00028">
    <property type="entry name" value="TPR"/>
    <property type="match status" value="6"/>
</dbReference>
<evidence type="ECO:0000256" key="3">
    <source>
        <dbReference type="PROSITE-ProRule" id="PRU00339"/>
    </source>
</evidence>
<comment type="caution">
    <text evidence="5">The sequence shown here is derived from an EMBL/GenBank/DDBJ whole genome shotgun (WGS) entry which is preliminary data.</text>
</comment>
<sequence length="377" mass="44602">MRKFLFVVILLVIFKTEAQTSVLNFADSLYVNGNFSKAIEHYKTYDNQSEVYDKIAKAYVAIGNYDLALQNYEAAINANADDMLVKYEYAKLLSKTKKFKAASKTFKTLIKTDSLNPNYHYELGLVLEKQKDSTALSYYKTAFNLDQEHQKAIYKVAKHHVKKRHHEIAENYINKGLESYENNAELINLKALNYYWQEKYLIASKWFEKLLELGQSTEFIHEKLSLCYAQEYEFKKAIKHRKIALKFNPYDASAMFVIGTYYQKIEDFINAEKFMEKALKLLNTPLDHEYQRLGVVYNHQKRHKDAIEAFNIALKENPNNISTPFFLARTKEEYYKDYDAKIKVYEDFKKKYPNNLFIKYAEHRISELKQQQFLDQD</sequence>